<evidence type="ECO:0000256" key="1">
    <source>
        <dbReference type="SAM" id="MobiDB-lite"/>
    </source>
</evidence>
<protein>
    <submittedName>
        <fullName evidence="3">GNAT family N-acetyltransferase</fullName>
    </submittedName>
</protein>
<reference evidence="3 4" key="1">
    <citation type="submission" date="2018-01" db="EMBL/GenBank/DDBJ databases">
        <title>Draft genome sequence of Salinispora sp. 13K206.</title>
        <authorList>
            <person name="Sahin N."/>
            <person name="Saygin H."/>
            <person name="Ay H."/>
        </authorList>
    </citation>
    <scope>NUCLEOTIDE SEQUENCE [LARGE SCALE GENOMIC DNA]</scope>
    <source>
        <strain evidence="3 4">13K206</strain>
    </source>
</reference>
<keyword evidence="4" id="KW-1185">Reference proteome</keyword>
<keyword evidence="3" id="KW-0808">Transferase</keyword>
<dbReference type="EMBL" id="POUB01000047">
    <property type="protein sequence ID" value="PZG00236.1"/>
    <property type="molecule type" value="Genomic_DNA"/>
</dbReference>
<dbReference type="InterPro" id="IPR016181">
    <property type="entry name" value="Acyl_CoA_acyltransferase"/>
</dbReference>
<dbReference type="Proteomes" id="UP000248749">
    <property type="component" value="Unassembled WGS sequence"/>
</dbReference>
<dbReference type="SUPFAM" id="SSF55729">
    <property type="entry name" value="Acyl-CoA N-acyltransferases (Nat)"/>
    <property type="match status" value="1"/>
</dbReference>
<sequence length="252" mass="27858">MLGASPVRPAAAGGRTTGRPFGIRPAAPRGPRGSGHRLIAPSGSGRRPAGNPVEPVRLAGWDEPVTIFLRTDRLVLREFTTADAELLVELDGDPEVMRHLTGGRPTPPEVVRHVTLPRILAHYRRAPGLGWWAAADQSSGRFLGWFEFRPLHDGDPREIELGYRLRRAAWGAGRATEGCQALIDKGFTALGVERVTANTMAVNTRSRRVMEKCGLRYVRTFHADWPEPIAGSEHGEVEYALTRREWHDRRAG</sequence>
<dbReference type="AlphaFoldDB" id="A0A2W2CLB5"/>
<dbReference type="Gene3D" id="3.40.630.30">
    <property type="match status" value="1"/>
</dbReference>
<comment type="caution">
    <text evidence="3">The sequence shown here is derived from an EMBL/GenBank/DDBJ whole genome shotgun (WGS) entry which is preliminary data.</text>
</comment>
<evidence type="ECO:0000313" key="4">
    <source>
        <dbReference type="Proteomes" id="UP000248749"/>
    </source>
</evidence>
<feature type="domain" description="N-acetyltransferase" evidence="2">
    <location>
        <begin position="74"/>
        <end position="244"/>
    </location>
</feature>
<dbReference type="GO" id="GO:0016747">
    <property type="term" value="F:acyltransferase activity, transferring groups other than amino-acyl groups"/>
    <property type="evidence" value="ECO:0007669"/>
    <property type="project" value="InterPro"/>
</dbReference>
<evidence type="ECO:0000313" key="3">
    <source>
        <dbReference type="EMBL" id="PZG00236.1"/>
    </source>
</evidence>
<dbReference type="Pfam" id="PF13302">
    <property type="entry name" value="Acetyltransf_3"/>
    <property type="match status" value="1"/>
</dbReference>
<proteinExistence type="predicted"/>
<dbReference type="PANTHER" id="PTHR43792:SF1">
    <property type="entry name" value="N-ACETYLTRANSFERASE DOMAIN-CONTAINING PROTEIN"/>
    <property type="match status" value="1"/>
</dbReference>
<dbReference type="PANTHER" id="PTHR43792">
    <property type="entry name" value="GNAT FAMILY, PUTATIVE (AFU_ORTHOLOGUE AFUA_3G00765)-RELATED-RELATED"/>
    <property type="match status" value="1"/>
</dbReference>
<feature type="region of interest" description="Disordered" evidence="1">
    <location>
        <begin position="1"/>
        <end position="56"/>
    </location>
</feature>
<dbReference type="InterPro" id="IPR000182">
    <property type="entry name" value="GNAT_dom"/>
</dbReference>
<dbReference type="PROSITE" id="PS51186">
    <property type="entry name" value="GNAT"/>
    <property type="match status" value="1"/>
</dbReference>
<organism evidence="3 4">
    <name type="scientific">Micromonospora deserti</name>
    <dbReference type="NCBI Taxonomy" id="2070366"/>
    <lineage>
        <taxon>Bacteria</taxon>
        <taxon>Bacillati</taxon>
        <taxon>Actinomycetota</taxon>
        <taxon>Actinomycetes</taxon>
        <taxon>Micromonosporales</taxon>
        <taxon>Micromonosporaceae</taxon>
        <taxon>Micromonospora</taxon>
    </lineage>
</organism>
<dbReference type="InterPro" id="IPR051531">
    <property type="entry name" value="N-acetyltransferase"/>
</dbReference>
<accession>A0A2W2CLB5</accession>
<gene>
    <name evidence="3" type="ORF">C1I99_10055</name>
</gene>
<name>A0A2W2CLB5_9ACTN</name>
<dbReference type="OrthoDB" id="3533156at2"/>
<evidence type="ECO:0000259" key="2">
    <source>
        <dbReference type="PROSITE" id="PS51186"/>
    </source>
</evidence>